<gene>
    <name evidence="1" type="ORF">H4Q32_021442</name>
</gene>
<evidence type="ECO:0000313" key="2">
    <source>
        <dbReference type="Proteomes" id="UP000830375"/>
    </source>
</evidence>
<reference evidence="1 2" key="1">
    <citation type="submission" date="2022-01" db="EMBL/GenBank/DDBJ databases">
        <title>A high-quality chromosome-level genome assembly of rohu carp, Labeo rohita.</title>
        <authorList>
            <person name="Arick M.A. II"/>
            <person name="Hsu C.-Y."/>
            <person name="Magbanua Z."/>
            <person name="Pechanova O."/>
            <person name="Grover C."/>
            <person name="Miller E."/>
            <person name="Thrash A."/>
            <person name="Ezzel L."/>
            <person name="Alam S."/>
            <person name="Benzie J."/>
            <person name="Hamilton M."/>
            <person name="Karsi A."/>
            <person name="Lawrence M.L."/>
            <person name="Peterson D.G."/>
        </authorList>
    </citation>
    <scope>NUCLEOTIDE SEQUENCE [LARGE SCALE GENOMIC DNA]</scope>
    <source>
        <strain evidence="2">BAU-BD-2019</strain>
        <tissue evidence="1">Blood</tissue>
    </source>
</reference>
<dbReference type="Proteomes" id="UP000830375">
    <property type="component" value="Unassembled WGS sequence"/>
</dbReference>
<proteinExistence type="predicted"/>
<protein>
    <submittedName>
        <fullName evidence="1">Tudor domain-containing protein 15</fullName>
    </submittedName>
</protein>
<comment type="caution">
    <text evidence="1">The sequence shown here is derived from an EMBL/GenBank/DDBJ whole genome shotgun (WGS) entry which is preliminary data.</text>
</comment>
<accession>A0ABQ8MR82</accession>
<keyword evidence="2" id="KW-1185">Reference proteome</keyword>
<organism evidence="1 2">
    <name type="scientific">Labeo rohita</name>
    <name type="common">Indian major carp</name>
    <name type="synonym">Cyprinus rohita</name>
    <dbReference type="NCBI Taxonomy" id="84645"/>
    <lineage>
        <taxon>Eukaryota</taxon>
        <taxon>Metazoa</taxon>
        <taxon>Chordata</taxon>
        <taxon>Craniata</taxon>
        <taxon>Vertebrata</taxon>
        <taxon>Euteleostomi</taxon>
        <taxon>Actinopterygii</taxon>
        <taxon>Neopterygii</taxon>
        <taxon>Teleostei</taxon>
        <taxon>Ostariophysi</taxon>
        <taxon>Cypriniformes</taxon>
        <taxon>Cyprinidae</taxon>
        <taxon>Labeoninae</taxon>
        <taxon>Labeonini</taxon>
        <taxon>Labeo</taxon>
    </lineage>
</organism>
<evidence type="ECO:0000313" key="1">
    <source>
        <dbReference type="EMBL" id="KAI2665220.1"/>
    </source>
</evidence>
<dbReference type="EMBL" id="JACTAM010000004">
    <property type="protein sequence ID" value="KAI2665220.1"/>
    <property type="molecule type" value="Genomic_DNA"/>
</dbReference>
<sequence length="155" mass="17596">MYNLATETLIFTKFRALHVSSCQTVLYASGMWLMHEPSLGNNLTQVIKQLCESHSGEWHRGYLSVTFQVPPVMSSWKKLLTSIEAGWDSEGNRSHLRAHLCWQLIWPGAHKFVDSPERSRPVYDDRWSGEKVPSSCTNQLASIMYLDCGCCTEVG</sequence>
<name>A0ABQ8MR82_LABRO</name>